<organism evidence="2 3">
    <name type="scientific">Sphenostylis stenocarpa</name>
    <dbReference type="NCBI Taxonomy" id="92480"/>
    <lineage>
        <taxon>Eukaryota</taxon>
        <taxon>Viridiplantae</taxon>
        <taxon>Streptophyta</taxon>
        <taxon>Embryophyta</taxon>
        <taxon>Tracheophyta</taxon>
        <taxon>Spermatophyta</taxon>
        <taxon>Magnoliopsida</taxon>
        <taxon>eudicotyledons</taxon>
        <taxon>Gunneridae</taxon>
        <taxon>Pentapetalae</taxon>
        <taxon>rosids</taxon>
        <taxon>fabids</taxon>
        <taxon>Fabales</taxon>
        <taxon>Fabaceae</taxon>
        <taxon>Papilionoideae</taxon>
        <taxon>50 kb inversion clade</taxon>
        <taxon>NPAAA clade</taxon>
        <taxon>indigoferoid/millettioid clade</taxon>
        <taxon>Phaseoleae</taxon>
        <taxon>Sphenostylis</taxon>
    </lineage>
</organism>
<gene>
    <name evidence="2" type="ORF">AYBTSS11_LOCUS24055</name>
</gene>
<dbReference type="InterPro" id="IPR019516">
    <property type="entry name" value="Glomulin/ALF4"/>
</dbReference>
<protein>
    <recommendedName>
        <fullName evidence="4">Aberrant root formation protein 4</fullName>
    </recommendedName>
</protein>
<dbReference type="GO" id="GO:0055105">
    <property type="term" value="F:ubiquitin-protein transferase inhibitor activity"/>
    <property type="evidence" value="ECO:0007669"/>
    <property type="project" value="TreeGrafter"/>
</dbReference>
<dbReference type="InterPro" id="IPR013877">
    <property type="entry name" value="YAP-bd/ALF4/Glomulin"/>
</dbReference>
<evidence type="ECO:0000313" key="2">
    <source>
        <dbReference type="EMBL" id="CAJ1972043.1"/>
    </source>
</evidence>
<sequence length="638" mass="70643">MSVSVEREIASFRDSETRNNLRGILESCSKVVAAGDFHQSEDTVSELVKFLGSVYDAAVSDPDSEHAENEAFEAISEIHRYICSPSLDQEVVDALSFELPKAVSKFVGLSSRFLDMAIRIIDQFIVKCGPRDMLSILCNTLGYSSTINKAASYIVAPLTGISKVFISIQRHQFEQVKEAIPIILNVLKAVSLESEEEELEDVFDRAVGIANSINQVCSKLEGDAKEKLQTLLGLYVLQCMALISASLGSKASSCHSFVLQLSQISSYCGLSYLSLVTTYEVETVAGSIFGEDKDHYMGFLSHVKHGAALSVIWGLVSEEVAHTAKENLAAIKDELCNNQTKRWQAIATLKLVLSFVNLPWELKKHAIDFLLCITDDGSVSRNCNEEHSEWSSYMPSLFSALQVVFTSIVTSVCLLLFNLLLSLMVTLNFQAVKMVIMHAPEPELRKKSYSVLKGILADVPISQRLDILKALITNTDSSSMIAIFMDLIRKEMYTAIRGSRSIVKDAPLIKNRAFPDAPFWNPGVIELVELVLRPPQGGPPSLPEQSDAVLSALNLYRFVLMTESAEKTNCTGVLSRNSLLKAYNEWLLPLRSLVTGIMAESKSDYDEFAVDTVCTLNPLELVLYRCIELVEERLKQST</sequence>
<dbReference type="AlphaFoldDB" id="A0AA86SSV6"/>
<dbReference type="EMBL" id="OY731405">
    <property type="protein sequence ID" value="CAJ1972043.1"/>
    <property type="molecule type" value="Genomic_DNA"/>
</dbReference>
<dbReference type="PANTHER" id="PTHR15430:SF1">
    <property type="entry name" value="GLOMULIN"/>
    <property type="match status" value="1"/>
</dbReference>
<dbReference type="Pfam" id="PF08568">
    <property type="entry name" value="Kinetochor_Ybp2"/>
    <property type="match status" value="2"/>
</dbReference>
<dbReference type="GO" id="GO:1990110">
    <property type="term" value="P:callus formation"/>
    <property type="evidence" value="ECO:0007669"/>
    <property type="project" value="EnsemblPlants"/>
</dbReference>
<dbReference type="GO" id="GO:0005737">
    <property type="term" value="C:cytoplasm"/>
    <property type="evidence" value="ECO:0007669"/>
    <property type="project" value="EnsemblPlants"/>
</dbReference>
<dbReference type="GO" id="GO:0005634">
    <property type="term" value="C:nucleus"/>
    <property type="evidence" value="ECO:0007669"/>
    <property type="project" value="EnsemblPlants"/>
</dbReference>
<dbReference type="Gramene" id="rna-AYBTSS11_LOCUS24055">
    <property type="protein sequence ID" value="CAJ1972043.1"/>
    <property type="gene ID" value="gene-AYBTSS11_LOCUS24055"/>
</dbReference>
<evidence type="ECO:0008006" key="4">
    <source>
        <dbReference type="Google" id="ProtNLM"/>
    </source>
</evidence>
<proteinExistence type="predicted"/>
<dbReference type="Proteomes" id="UP001189624">
    <property type="component" value="Chromosome 8"/>
</dbReference>
<keyword evidence="1" id="KW-0812">Transmembrane</keyword>
<accession>A0AA86SSV6</accession>
<keyword evidence="3" id="KW-1185">Reference proteome</keyword>
<reference evidence="2" key="1">
    <citation type="submission" date="2023-10" db="EMBL/GenBank/DDBJ databases">
        <authorList>
            <person name="Domelevo Entfellner J.-B."/>
        </authorList>
    </citation>
    <scope>NUCLEOTIDE SEQUENCE</scope>
</reference>
<dbReference type="PANTHER" id="PTHR15430">
    <property type="entry name" value="GLOMULIN"/>
    <property type="match status" value="1"/>
</dbReference>
<evidence type="ECO:0000256" key="1">
    <source>
        <dbReference type="SAM" id="Phobius"/>
    </source>
</evidence>
<name>A0AA86SSV6_9FABA</name>
<feature type="transmembrane region" description="Helical" evidence="1">
    <location>
        <begin position="403"/>
        <end position="427"/>
    </location>
</feature>
<evidence type="ECO:0000313" key="3">
    <source>
        <dbReference type="Proteomes" id="UP001189624"/>
    </source>
</evidence>
<keyword evidence="1" id="KW-1133">Transmembrane helix</keyword>
<keyword evidence="1" id="KW-0472">Membrane</keyword>